<dbReference type="InterPro" id="IPR001424">
    <property type="entry name" value="SOD_Cu_Zn_dom"/>
</dbReference>
<organism evidence="4 5">
    <name type="scientific">Sphingobium herbicidovorans (strain ATCC 700291 / DSM 11019 / CCUG 56400 / KCTC 2939 / LMG 18315 / NBRC 16415 / MH)</name>
    <name type="common">Sphingomonas herbicidovorans</name>
    <dbReference type="NCBI Taxonomy" id="1219045"/>
    <lineage>
        <taxon>Bacteria</taxon>
        <taxon>Pseudomonadati</taxon>
        <taxon>Pseudomonadota</taxon>
        <taxon>Alphaproteobacteria</taxon>
        <taxon>Sphingomonadales</taxon>
        <taxon>Sphingomonadaceae</taxon>
        <taxon>Sphingobium</taxon>
    </lineage>
</organism>
<dbReference type="PATRIC" id="fig|1219045.3.peg.1162"/>
<dbReference type="STRING" id="76947.GCA_002080435_02715"/>
<dbReference type="PROSITE" id="PS51257">
    <property type="entry name" value="PROKAR_LIPOPROTEIN"/>
    <property type="match status" value="1"/>
</dbReference>
<sequence length="183" mass="17939">MKNVPLVFALSMAASLSACASADSGAVNSGSGSTASARAALLAADGSSRGDATVTEMADGLHVAVRATGVSPGVHAVHVHMTGTCTPPDFNSAGGHWNPTGRQHGRDNPAGMHMGDMPNMTAAADGTGTMEYVIPGGTLRSGAHPLLDADGAAVVIHAQADDNKSDPAGNAGGRIACGILSAG</sequence>
<evidence type="ECO:0000259" key="3">
    <source>
        <dbReference type="Pfam" id="PF00080"/>
    </source>
</evidence>
<dbReference type="OrthoDB" id="5431326at2"/>
<dbReference type="Pfam" id="PF00080">
    <property type="entry name" value="Sod_Cu"/>
    <property type="match status" value="1"/>
</dbReference>
<reference evidence="4" key="1">
    <citation type="submission" date="2014-08" db="EMBL/GenBank/DDBJ databases">
        <title>Draft genome sequences of Sphingobium herbicidovorans.</title>
        <authorList>
            <person name="Gan H.M."/>
            <person name="Gan H.Y."/>
            <person name="Savka M.A."/>
        </authorList>
    </citation>
    <scope>NUCLEOTIDE SEQUENCE [LARGE SCALE GENOMIC DNA]</scope>
    <source>
        <strain evidence="4">NBRC 16415</strain>
    </source>
</reference>
<dbReference type="CDD" id="cd00305">
    <property type="entry name" value="Cu-Zn_Superoxide_Dismutase"/>
    <property type="match status" value="1"/>
</dbReference>
<dbReference type="RefSeq" id="WP_037463413.1">
    <property type="nucleotide sequence ID" value="NZ_BCZD01000006.1"/>
</dbReference>
<dbReference type="InterPro" id="IPR024134">
    <property type="entry name" value="SOD_Cu/Zn_/chaperone"/>
</dbReference>
<dbReference type="InterPro" id="IPR036423">
    <property type="entry name" value="SOD-like_Cu/Zn_dom_sf"/>
</dbReference>
<evidence type="ECO:0000313" key="4">
    <source>
        <dbReference type="EMBL" id="KFG91151.1"/>
    </source>
</evidence>
<dbReference type="eggNOG" id="COG2032">
    <property type="taxonomic scope" value="Bacteria"/>
</dbReference>
<feature type="chain" id="PRO_5001813160" evidence="2">
    <location>
        <begin position="21"/>
        <end position="183"/>
    </location>
</feature>
<keyword evidence="4" id="KW-0560">Oxidoreductase</keyword>
<comment type="similarity">
    <text evidence="1">Belongs to the Cu-Zn superoxide dismutase family.</text>
</comment>
<dbReference type="PRINTS" id="PR00068">
    <property type="entry name" value="CUZNDISMTASE"/>
</dbReference>
<keyword evidence="2" id="KW-0732">Signal</keyword>
<dbReference type="GO" id="GO:0004784">
    <property type="term" value="F:superoxide dismutase activity"/>
    <property type="evidence" value="ECO:0007669"/>
    <property type="project" value="UniProtKB-EC"/>
</dbReference>
<dbReference type="Gene3D" id="2.60.40.200">
    <property type="entry name" value="Superoxide dismutase, copper/zinc binding domain"/>
    <property type="match status" value="1"/>
</dbReference>
<evidence type="ECO:0000313" key="5">
    <source>
        <dbReference type="Proteomes" id="UP000024284"/>
    </source>
</evidence>
<comment type="caution">
    <text evidence="4">The sequence shown here is derived from an EMBL/GenBank/DDBJ whole genome shotgun (WGS) entry which is preliminary data.</text>
</comment>
<dbReference type="PANTHER" id="PTHR10003">
    <property type="entry name" value="SUPEROXIDE DISMUTASE CU-ZN -RELATED"/>
    <property type="match status" value="1"/>
</dbReference>
<dbReference type="EC" id="1.15.1.1" evidence="4"/>
<feature type="domain" description="Superoxide dismutase copper/zinc binding" evidence="3">
    <location>
        <begin position="50"/>
        <end position="179"/>
    </location>
</feature>
<dbReference type="AlphaFoldDB" id="A0A086PCN3"/>
<protein>
    <submittedName>
        <fullName evidence="4">Superoxide dismutase (Cu-Zn)</fullName>
        <ecNumber evidence="4">1.15.1.1</ecNumber>
    </submittedName>
</protein>
<evidence type="ECO:0000256" key="2">
    <source>
        <dbReference type="SAM" id="SignalP"/>
    </source>
</evidence>
<dbReference type="GO" id="GO:0005507">
    <property type="term" value="F:copper ion binding"/>
    <property type="evidence" value="ECO:0007669"/>
    <property type="project" value="InterPro"/>
</dbReference>
<dbReference type="SUPFAM" id="SSF49329">
    <property type="entry name" value="Cu,Zn superoxide dismutase-like"/>
    <property type="match status" value="1"/>
</dbReference>
<name>A0A086PCN3_SPHHM</name>
<evidence type="ECO:0000256" key="1">
    <source>
        <dbReference type="ARBA" id="ARBA00010457"/>
    </source>
</evidence>
<feature type="signal peptide" evidence="2">
    <location>
        <begin position="1"/>
        <end position="20"/>
    </location>
</feature>
<accession>A0A086PCN3</accession>
<gene>
    <name evidence="4" type="ORF">BV98_001144</name>
</gene>
<dbReference type="Proteomes" id="UP000024284">
    <property type="component" value="Unassembled WGS sequence"/>
</dbReference>
<keyword evidence="5" id="KW-1185">Reference proteome</keyword>
<dbReference type="EMBL" id="JFZA02000006">
    <property type="protein sequence ID" value="KFG91151.1"/>
    <property type="molecule type" value="Genomic_DNA"/>
</dbReference>
<proteinExistence type="inferred from homology"/>